<dbReference type="InterPro" id="IPR018958">
    <property type="entry name" value="Knr4/Smi1-like_dom"/>
</dbReference>
<dbReference type="KEGG" id="kfl:Kfla_1085"/>
<reference evidence="2 3" key="2">
    <citation type="journal article" date="2010" name="Stand. Genomic Sci.">
        <title>Complete genome sequence of Kribbella flavida type strain (IFO 14399).</title>
        <authorList>
            <person name="Pukall R."/>
            <person name="Lapidus A."/>
            <person name="Glavina Del Rio T."/>
            <person name="Copeland A."/>
            <person name="Tice H."/>
            <person name="Cheng J.-F."/>
            <person name="Lucas S."/>
            <person name="Chen F."/>
            <person name="Nolan M."/>
            <person name="LaButti K."/>
            <person name="Pati A."/>
            <person name="Ivanova N."/>
            <person name="Mavrommatis K."/>
            <person name="Mikhailova N."/>
            <person name="Pitluck S."/>
            <person name="Bruce D."/>
            <person name="Goodwin L."/>
            <person name="Land M."/>
            <person name="Hauser L."/>
            <person name="Chang Y.-J."/>
            <person name="Jeffries C.D."/>
            <person name="Chen A."/>
            <person name="Palaniappan K."/>
            <person name="Chain P."/>
            <person name="Rohde M."/>
            <person name="Goeker M."/>
            <person name="Bristow J."/>
            <person name="Eisen J.A."/>
            <person name="Markowitz V."/>
            <person name="Hugenholtz P."/>
            <person name="Kyrpides N.C."/>
            <person name="Klenk H.-P."/>
            <person name="Brettin T."/>
        </authorList>
    </citation>
    <scope>NUCLEOTIDE SEQUENCE [LARGE SCALE GENOMIC DNA]</scope>
    <source>
        <strain evidence="3">DSM 17836 / JCM 10339 / NBRC 14399</strain>
    </source>
</reference>
<name>D2Q2K8_KRIFD</name>
<sequence length="182" mass="19891">MSIESLWRDIERELASSPQVLSSLRPPAARDQLHRWSTAVGADLPEALRDAYLVHDGTTLTGAGGFSFIAEWYPLPVERAIQRHASHAEYLQLVASPNLVPFAVDPGGSALALSFDGSDDLYLILDDAPPVPYTFHEFTTLAGLLSATVTGLQGASGDYRPELDERHLSWINLEEEADDLGY</sequence>
<evidence type="ECO:0000313" key="2">
    <source>
        <dbReference type="EMBL" id="ADB30189.1"/>
    </source>
</evidence>
<dbReference type="eggNOG" id="COG4282">
    <property type="taxonomic scope" value="Bacteria"/>
</dbReference>
<proteinExistence type="predicted"/>
<dbReference type="RefSeq" id="WP_012918745.1">
    <property type="nucleotide sequence ID" value="NC_013729.1"/>
</dbReference>
<accession>D2Q2K8</accession>
<protein>
    <recommendedName>
        <fullName evidence="1">Knr4/Smi1-like domain-containing protein</fullName>
    </recommendedName>
</protein>
<dbReference type="Proteomes" id="UP000007967">
    <property type="component" value="Chromosome"/>
</dbReference>
<evidence type="ECO:0000259" key="1">
    <source>
        <dbReference type="Pfam" id="PF09346"/>
    </source>
</evidence>
<dbReference type="Pfam" id="PF09346">
    <property type="entry name" value="SMI1_KNR4"/>
    <property type="match status" value="1"/>
</dbReference>
<gene>
    <name evidence="2" type="ordered locus">Kfla_1085</name>
</gene>
<dbReference type="AlphaFoldDB" id="D2Q2K8"/>
<feature type="domain" description="Knr4/Smi1-like" evidence="1">
    <location>
        <begin position="27"/>
        <end position="117"/>
    </location>
</feature>
<organism evidence="2 3">
    <name type="scientific">Kribbella flavida (strain DSM 17836 / JCM 10339 / NBRC 14399)</name>
    <dbReference type="NCBI Taxonomy" id="479435"/>
    <lineage>
        <taxon>Bacteria</taxon>
        <taxon>Bacillati</taxon>
        <taxon>Actinomycetota</taxon>
        <taxon>Actinomycetes</taxon>
        <taxon>Propionibacteriales</taxon>
        <taxon>Kribbellaceae</taxon>
        <taxon>Kribbella</taxon>
    </lineage>
</organism>
<dbReference type="OrthoDB" id="3466111at2"/>
<dbReference type="EMBL" id="CP001736">
    <property type="protein sequence ID" value="ADB30189.1"/>
    <property type="molecule type" value="Genomic_DNA"/>
</dbReference>
<reference evidence="3" key="1">
    <citation type="submission" date="2009-09" db="EMBL/GenBank/DDBJ databases">
        <title>The complete genome of Kribbella flavida DSM 17836.</title>
        <authorList>
            <consortium name="US DOE Joint Genome Institute (JGI-PGF)"/>
            <person name="Lucas S."/>
            <person name="Copeland A."/>
            <person name="Lapidus A."/>
            <person name="Glavina del Rio T."/>
            <person name="Dalin E."/>
            <person name="Tice H."/>
            <person name="Bruce D."/>
            <person name="Goodwin L."/>
            <person name="Pitluck S."/>
            <person name="Kyrpides N."/>
            <person name="Mavromatis K."/>
            <person name="Ivanova N."/>
            <person name="Saunders E."/>
            <person name="Brettin T."/>
            <person name="Detter J.C."/>
            <person name="Han C."/>
            <person name="Larimer F."/>
            <person name="Land M."/>
            <person name="Hauser L."/>
            <person name="Markowitz V."/>
            <person name="Cheng J.-F."/>
            <person name="Hugenholtz P."/>
            <person name="Woyke T."/>
            <person name="Wu D."/>
            <person name="Pukall R."/>
            <person name="Klenk H.-P."/>
            <person name="Eisen J.A."/>
        </authorList>
    </citation>
    <scope>NUCLEOTIDE SEQUENCE [LARGE SCALE GENOMIC DNA]</scope>
    <source>
        <strain evidence="3">DSM 17836 / JCM 10339 / NBRC 14399</strain>
    </source>
</reference>
<evidence type="ECO:0000313" key="3">
    <source>
        <dbReference type="Proteomes" id="UP000007967"/>
    </source>
</evidence>
<keyword evidence="3" id="KW-1185">Reference proteome</keyword>
<dbReference type="HOGENOM" id="CLU_1480201_0_0_11"/>